<keyword evidence="3" id="KW-1185">Reference proteome</keyword>
<dbReference type="Proteomes" id="UP001155587">
    <property type="component" value="Unassembled WGS sequence"/>
</dbReference>
<name>A0A9X3CR43_9VIBR</name>
<reference evidence="2" key="1">
    <citation type="submission" date="2022-02" db="EMBL/GenBank/DDBJ databases">
        <title>Vibrio sp. nov, a new bacterium isolated from seawater.</title>
        <authorList>
            <person name="Yuan Y."/>
        </authorList>
    </citation>
    <scope>NUCLEOTIDE SEQUENCE</scope>
    <source>
        <strain evidence="2">ZSDZ65</strain>
    </source>
</reference>
<dbReference type="Pfam" id="PF07484">
    <property type="entry name" value="Collar"/>
    <property type="match status" value="1"/>
</dbReference>
<sequence>MATEPFLGTMMPFGGDFTIRGWAMCRGALLDINQNQALYAVLGTYYGGDGRVNMGLPDLQGRSPVGFGVRPGGYRYLLGTAQGREEITLAERDLPRHTHDATFSPSGNVPVTASFSVVASGSGTNEPTSDSYLGANSGASMYYTPSFGDPTLTEIKGLEVSGGGSNGGTVDVAHTGAATARINVLNPQLAVNWLMAINGAFPTRN</sequence>
<dbReference type="EMBL" id="JAKRRY010000018">
    <property type="protein sequence ID" value="MCW8347100.1"/>
    <property type="molecule type" value="Genomic_DNA"/>
</dbReference>
<dbReference type="InterPro" id="IPR011083">
    <property type="entry name" value="Phage_tail_collar_dom"/>
</dbReference>
<evidence type="ECO:0000313" key="2">
    <source>
        <dbReference type="EMBL" id="MCW8347100.1"/>
    </source>
</evidence>
<dbReference type="Gene3D" id="3.90.1340.10">
    <property type="entry name" value="Phage tail collar domain"/>
    <property type="match status" value="1"/>
</dbReference>
<evidence type="ECO:0000259" key="1">
    <source>
        <dbReference type="Pfam" id="PF07484"/>
    </source>
</evidence>
<dbReference type="RefSeq" id="WP_265675636.1">
    <property type="nucleotide sequence ID" value="NZ_JAKRRY010000018.1"/>
</dbReference>
<feature type="domain" description="Phage tail collar" evidence="1">
    <location>
        <begin position="8"/>
        <end position="64"/>
    </location>
</feature>
<protein>
    <submittedName>
        <fullName evidence="2">Tail fiber protein</fullName>
    </submittedName>
</protein>
<accession>A0A9X3CR43</accession>
<proteinExistence type="predicted"/>
<gene>
    <name evidence="2" type="ORF">MD535_13935</name>
</gene>
<comment type="caution">
    <text evidence="2">The sequence shown here is derived from an EMBL/GenBank/DDBJ whole genome shotgun (WGS) entry which is preliminary data.</text>
</comment>
<dbReference type="SUPFAM" id="SSF88874">
    <property type="entry name" value="Receptor-binding domain of short tail fibre protein gp12"/>
    <property type="match status" value="1"/>
</dbReference>
<dbReference type="AlphaFoldDB" id="A0A9X3CR43"/>
<evidence type="ECO:0000313" key="3">
    <source>
        <dbReference type="Proteomes" id="UP001155587"/>
    </source>
</evidence>
<organism evidence="2 3">
    <name type="scientific">Vibrio qingdaonensis</name>
    <dbReference type="NCBI Taxonomy" id="2829491"/>
    <lineage>
        <taxon>Bacteria</taxon>
        <taxon>Pseudomonadati</taxon>
        <taxon>Pseudomonadota</taxon>
        <taxon>Gammaproteobacteria</taxon>
        <taxon>Vibrionales</taxon>
        <taxon>Vibrionaceae</taxon>
        <taxon>Vibrio</taxon>
    </lineage>
</organism>
<dbReference type="InterPro" id="IPR037053">
    <property type="entry name" value="Phage_tail_collar_dom_sf"/>
</dbReference>